<evidence type="ECO:0000313" key="2">
    <source>
        <dbReference type="Proteomes" id="UP000075243"/>
    </source>
</evidence>
<name>A0A151REI3_CAJCA</name>
<protein>
    <recommendedName>
        <fullName evidence="3">Reverse transcriptase domain-containing protein</fullName>
    </recommendedName>
</protein>
<feature type="non-terminal residue" evidence="1">
    <location>
        <position position="1"/>
    </location>
</feature>
<accession>A0A151REI3</accession>
<organism evidence="1 2">
    <name type="scientific">Cajanus cajan</name>
    <name type="common">Pigeon pea</name>
    <name type="synonym">Cajanus indicus</name>
    <dbReference type="NCBI Taxonomy" id="3821"/>
    <lineage>
        <taxon>Eukaryota</taxon>
        <taxon>Viridiplantae</taxon>
        <taxon>Streptophyta</taxon>
        <taxon>Embryophyta</taxon>
        <taxon>Tracheophyta</taxon>
        <taxon>Spermatophyta</taxon>
        <taxon>Magnoliopsida</taxon>
        <taxon>eudicotyledons</taxon>
        <taxon>Gunneridae</taxon>
        <taxon>Pentapetalae</taxon>
        <taxon>rosids</taxon>
        <taxon>fabids</taxon>
        <taxon>Fabales</taxon>
        <taxon>Fabaceae</taxon>
        <taxon>Papilionoideae</taxon>
        <taxon>50 kb inversion clade</taxon>
        <taxon>NPAAA clade</taxon>
        <taxon>indigoferoid/millettioid clade</taxon>
        <taxon>Phaseoleae</taxon>
        <taxon>Cajanus</taxon>
    </lineage>
</organism>
<reference evidence="1" key="1">
    <citation type="journal article" date="2012" name="Nat. Biotechnol.">
        <title>Draft genome sequence of pigeonpea (Cajanus cajan), an orphan legume crop of resource-poor farmers.</title>
        <authorList>
            <person name="Varshney R.K."/>
            <person name="Chen W."/>
            <person name="Li Y."/>
            <person name="Bharti A.K."/>
            <person name="Saxena R.K."/>
            <person name="Schlueter J.A."/>
            <person name="Donoghue M.T."/>
            <person name="Azam S."/>
            <person name="Fan G."/>
            <person name="Whaley A.M."/>
            <person name="Farmer A.D."/>
            <person name="Sheridan J."/>
            <person name="Iwata A."/>
            <person name="Tuteja R."/>
            <person name="Penmetsa R.V."/>
            <person name="Wu W."/>
            <person name="Upadhyaya H.D."/>
            <person name="Yang S.P."/>
            <person name="Shah T."/>
            <person name="Saxena K.B."/>
            <person name="Michael T."/>
            <person name="McCombie W.R."/>
            <person name="Yang B."/>
            <person name="Zhang G."/>
            <person name="Yang H."/>
            <person name="Wang J."/>
            <person name="Spillane C."/>
            <person name="Cook D.R."/>
            <person name="May G.D."/>
            <person name="Xu X."/>
            <person name="Jackson S.A."/>
        </authorList>
    </citation>
    <scope>NUCLEOTIDE SEQUENCE [LARGE SCALE GENOMIC DNA]</scope>
</reference>
<keyword evidence="2" id="KW-1185">Reference proteome</keyword>
<dbReference type="EMBL" id="KQ483802">
    <property type="protein sequence ID" value="KYP40966.1"/>
    <property type="molecule type" value="Genomic_DNA"/>
</dbReference>
<gene>
    <name evidence="1" type="ORF">KK1_037681</name>
</gene>
<proteinExistence type="predicted"/>
<dbReference type="Proteomes" id="UP000075243">
    <property type="component" value="Unassembled WGS sequence"/>
</dbReference>
<evidence type="ECO:0008006" key="3">
    <source>
        <dbReference type="Google" id="ProtNLM"/>
    </source>
</evidence>
<evidence type="ECO:0000313" key="1">
    <source>
        <dbReference type="EMBL" id="KYP40966.1"/>
    </source>
</evidence>
<dbReference type="AlphaFoldDB" id="A0A151REI3"/>
<dbReference type="Gramene" id="C.cajan_40170.t">
    <property type="protein sequence ID" value="C.cajan_40170.t"/>
    <property type="gene ID" value="C.cajan_40170"/>
</dbReference>
<sequence length="54" mass="6197">GLRQGDPFFPYLFVLCMEKLGYMIKEVVDNGVRVVTNILHQLCVNSDLKISRVK</sequence>